<accession>A0ABR8RA28</accession>
<dbReference type="InterPro" id="IPR000412">
    <property type="entry name" value="ABC_2_transport"/>
</dbReference>
<evidence type="ECO:0000256" key="4">
    <source>
        <dbReference type="ARBA" id="ARBA00023136"/>
    </source>
</evidence>
<comment type="caution">
    <text evidence="7">The sequence shown here is derived from an EMBL/GenBank/DDBJ whole genome shotgun (WGS) entry which is preliminary data.</text>
</comment>
<dbReference type="RefSeq" id="WP_191697133.1">
    <property type="nucleotide sequence ID" value="NZ_JACSQO010000004.1"/>
</dbReference>
<feature type="transmembrane region" description="Helical" evidence="5">
    <location>
        <begin position="122"/>
        <end position="145"/>
    </location>
</feature>
<dbReference type="Proteomes" id="UP000640786">
    <property type="component" value="Unassembled WGS sequence"/>
</dbReference>
<keyword evidence="5" id="KW-0813">Transport</keyword>
<reference evidence="7 8" key="1">
    <citation type="submission" date="2020-08" db="EMBL/GenBank/DDBJ databases">
        <title>A Genomic Blueprint of the Chicken Gut Microbiome.</title>
        <authorList>
            <person name="Gilroy R."/>
            <person name="Ravi A."/>
            <person name="Getino M."/>
            <person name="Pursley I."/>
            <person name="Horton D.L."/>
            <person name="Alikhan N.-F."/>
            <person name="Baker D."/>
            <person name="Gharbi K."/>
            <person name="Hall N."/>
            <person name="Watson M."/>
            <person name="Adriaenssens E.M."/>
            <person name="Foster-Nyarko E."/>
            <person name="Jarju S."/>
            <person name="Secka A."/>
            <person name="Antonio M."/>
            <person name="Oren A."/>
            <person name="Chaudhuri R."/>
            <person name="La Ragione R.M."/>
            <person name="Hildebrand F."/>
            <person name="Pallen M.J."/>
        </authorList>
    </citation>
    <scope>NUCLEOTIDE SEQUENCE [LARGE SCALE GENOMIC DNA]</scope>
    <source>
        <strain evidence="7 8">Sa2BUA9</strain>
    </source>
</reference>
<evidence type="ECO:0000259" key="6">
    <source>
        <dbReference type="PROSITE" id="PS51012"/>
    </source>
</evidence>
<keyword evidence="5" id="KW-1003">Cell membrane</keyword>
<dbReference type="InterPro" id="IPR013525">
    <property type="entry name" value="ABC2_TM"/>
</dbReference>
<dbReference type="EMBL" id="JACSQO010000004">
    <property type="protein sequence ID" value="MBD7944525.1"/>
    <property type="molecule type" value="Genomic_DNA"/>
</dbReference>
<feature type="transmembrane region" description="Helical" evidence="5">
    <location>
        <begin position="213"/>
        <end position="233"/>
    </location>
</feature>
<keyword evidence="3 5" id="KW-1133">Transmembrane helix</keyword>
<dbReference type="InterPro" id="IPR052902">
    <property type="entry name" value="ABC-2_transporter"/>
</dbReference>
<keyword evidence="2 5" id="KW-0812">Transmembrane</keyword>
<proteinExistence type="inferred from homology"/>
<comment type="similarity">
    <text evidence="5">Belongs to the ABC-2 integral membrane protein family.</text>
</comment>
<protein>
    <recommendedName>
        <fullName evidence="5">Transport permease protein</fullName>
    </recommendedName>
</protein>
<evidence type="ECO:0000256" key="1">
    <source>
        <dbReference type="ARBA" id="ARBA00004141"/>
    </source>
</evidence>
<feature type="transmembrane region" description="Helical" evidence="5">
    <location>
        <begin position="87"/>
        <end position="116"/>
    </location>
</feature>
<evidence type="ECO:0000313" key="8">
    <source>
        <dbReference type="Proteomes" id="UP000640786"/>
    </source>
</evidence>
<keyword evidence="8" id="KW-1185">Reference proteome</keyword>
<dbReference type="PANTHER" id="PTHR43027:SF1">
    <property type="entry name" value="DOXORUBICIN RESISTANCE ABC TRANSPORTER PERMEASE PROTEIN DRRC-RELATED"/>
    <property type="match status" value="1"/>
</dbReference>
<feature type="transmembrane region" description="Helical" evidence="5">
    <location>
        <begin position="157"/>
        <end position="175"/>
    </location>
</feature>
<feature type="transmembrane region" description="Helical" evidence="5">
    <location>
        <begin position="44"/>
        <end position="67"/>
    </location>
</feature>
<dbReference type="InterPro" id="IPR047817">
    <property type="entry name" value="ABC2_TM_bact-type"/>
</dbReference>
<keyword evidence="4 5" id="KW-0472">Membrane</keyword>
<dbReference type="PROSITE" id="PS51012">
    <property type="entry name" value="ABC_TM2"/>
    <property type="match status" value="1"/>
</dbReference>
<evidence type="ECO:0000256" key="3">
    <source>
        <dbReference type="ARBA" id="ARBA00022989"/>
    </source>
</evidence>
<feature type="transmembrane region" description="Helical" evidence="5">
    <location>
        <begin position="20"/>
        <end position="38"/>
    </location>
</feature>
<gene>
    <name evidence="7" type="ORF">H9650_10395</name>
</gene>
<name>A0ABR8RA28_9BACI</name>
<organism evidence="7 8">
    <name type="scientific">Psychrobacillus faecigallinarum</name>
    <dbReference type="NCBI Taxonomy" id="2762235"/>
    <lineage>
        <taxon>Bacteria</taxon>
        <taxon>Bacillati</taxon>
        <taxon>Bacillota</taxon>
        <taxon>Bacilli</taxon>
        <taxon>Bacillales</taxon>
        <taxon>Bacillaceae</taxon>
        <taxon>Psychrobacillus</taxon>
    </lineage>
</organism>
<dbReference type="Pfam" id="PF01061">
    <property type="entry name" value="ABC2_membrane"/>
    <property type="match status" value="1"/>
</dbReference>
<comment type="subcellular location">
    <subcellularLocation>
        <location evidence="5">Cell membrane</location>
        <topology evidence="5">Multi-pass membrane protein</topology>
    </subcellularLocation>
    <subcellularLocation>
        <location evidence="1">Membrane</location>
        <topology evidence="1">Multi-pass membrane protein</topology>
    </subcellularLocation>
</comment>
<evidence type="ECO:0000256" key="5">
    <source>
        <dbReference type="RuleBase" id="RU361157"/>
    </source>
</evidence>
<feature type="domain" description="ABC transmembrane type-2" evidence="6">
    <location>
        <begin position="7"/>
        <end position="234"/>
    </location>
</feature>
<dbReference type="PANTHER" id="PTHR43027">
    <property type="entry name" value="DOXORUBICIN RESISTANCE ABC TRANSPORTER PERMEASE PROTEIN DRRC-RELATED"/>
    <property type="match status" value="1"/>
</dbReference>
<evidence type="ECO:0000313" key="7">
    <source>
        <dbReference type="EMBL" id="MBD7944525.1"/>
    </source>
</evidence>
<sequence length="246" mass="27618">MLIIFRSMIVSSLRDKITLFYSLLFPIGMIIGLGLYFNNMDERILTGVTAIGTLFWGMQGIAFQILYQRNKGVYKMLKITPLLIGHFIIAMVLARTVLGIILNMGVWIIGVLFFQISISSEAFIGTLLLVTIATLCFTSLGFLIANLANNEGHINMIANLIQIPFILISEAFYSLSKAPGWMYFISKLSPFEHYVKALKGLTDGMMLPMGSSILILLIYTLFSFLLAVITFKWEERIGSEYKPISN</sequence>
<dbReference type="PIRSF" id="PIRSF006648">
    <property type="entry name" value="DrrB"/>
    <property type="match status" value="1"/>
</dbReference>
<evidence type="ECO:0000256" key="2">
    <source>
        <dbReference type="ARBA" id="ARBA00022692"/>
    </source>
</evidence>